<dbReference type="EMBL" id="JAACJL010000016">
    <property type="protein sequence ID" value="KAF4619237.1"/>
    <property type="molecule type" value="Genomic_DNA"/>
</dbReference>
<reference evidence="2 3" key="1">
    <citation type="submission" date="2019-12" db="EMBL/GenBank/DDBJ databases">
        <authorList>
            <person name="Floudas D."/>
            <person name="Bentzer J."/>
            <person name="Ahren D."/>
            <person name="Johansson T."/>
            <person name="Persson P."/>
            <person name="Tunlid A."/>
        </authorList>
    </citation>
    <scope>NUCLEOTIDE SEQUENCE [LARGE SCALE GENOMIC DNA]</scope>
    <source>
        <strain evidence="2 3">CBS 102.39</strain>
    </source>
</reference>
<accession>A0A8H4QZR1</accession>
<proteinExistence type="predicted"/>
<comment type="caution">
    <text evidence="2">The sequence shown here is derived from an EMBL/GenBank/DDBJ whole genome shotgun (WGS) entry which is preliminary data.</text>
</comment>
<feature type="coiled-coil region" evidence="1">
    <location>
        <begin position="111"/>
        <end position="159"/>
    </location>
</feature>
<evidence type="ECO:0000313" key="2">
    <source>
        <dbReference type="EMBL" id="KAF4619237.1"/>
    </source>
</evidence>
<keyword evidence="3" id="KW-1185">Reference proteome</keyword>
<dbReference type="Proteomes" id="UP000521872">
    <property type="component" value="Unassembled WGS sequence"/>
</dbReference>
<protein>
    <submittedName>
        <fullName evidence="2">Uncharacterized protein</fullName>
    </submittedName>
</protein>
<dbReference type="AlphaFoldDB" id="A0A8H4QZR1"/>
<feature type="coiled-coil region" evidence="1">
    <location>
        <begin position="2"/>
        <end position="85"/>
    </location>
</feature>
<gene>
    <name evidence="2" type="ORF">D9613_004706</name>
</gene>
<evidence type="ECO:0000256" key="1">
    <source>
        <dbReference type="SAM" id="Coils"/>
    </source>
</evidence>
<keyword evidence="1" id="KW-0175">Coiled coil</keyword>
<organism evidence="2 3">
    <name type="scientific">Agrocybe pediades</name>
    <dbReference type="NCBI Taxonomy" id="84607"/>
    <lineage>
        <taxon>Eukaryota</taxon>
        <taxon>Fungi</taxon>
        <taxon>Dikarya</taxon>
        <taxon>Basidiomycota</taxon>
        <taxon>Agaricomycotina</taxon>
        <taxon>Agaricomycetes</taxon>
        <taxon>Agaricomycetidae</taxon>
        <taxon>Agaricales</taxon>
        <taxon>Agaricineae</taxon>
        <taxon>Strophariaceae</taxon>
        <taxon>Agrocybe</taxon>
    </lineage>
</organism>
<sequence length="401" mass="46218">MLALMNKELKRARARIEELELREGFVPTHPVNNDSSVKELKERAEGAEKAMAVLKMNFEDLAAENTLLRTALEDMEDRKSKIKKEDCDKTEKVMKNKSVGTDAVEEKTEYVINLENTLEKYYAKYKQAKQAKKELGGEYTELQRKVDDLDNLLQEVQHNTLSSLAQLPKQPTASKVWKFLEKLPPCLDKPRGQDISPILDADIDLKEYLSSDPRTKEYTAHTLFLPGLIAMVRPGVHALAAGPLFTLNDEERWVKISKFNHLYDKTFHLFHEKRQLIFYEGMYKAIKLLDEYPEGLEALPYISRKTLALSTIPETQARNLQRLATLDVLYRDGLLKIEYLGLQCVGFDQQLYTRLKDRYEVSKLAMPTSKRKIDHLYPEIERGESIHSASPKPTAKKKKFV</sequence>
<evidence type="ECO:0000313" key="3">
    <source>
        <dbReference type="Proteomes" id="UP000521872"/>
    </source>
</evidence>
<name>A0A8H4QZR1_9AGAR</name>